<dbReference type="Proteomes" id="UP001138997">
    <property type="component" value="Unassembled WGS sequence"/>
</dbReference>
<evidence type="ECO:0000313" key="4">
    <source>
        <dbReference type="Proteomes" id="UP001138997"/>
    </source>
</evidence>
<name>A0A9X1NNU7_9ACTN</name>
<dbReference type="InterPro" id="IPR036291">
    <property type="entry name" value="NAD(P)-bd_dom_sf"/>
</dbReference>
<keyword evidence="4" id="KW-1185">Reference proteome</keyword>
<gene>
    <name evidence="3" type="ORF">LR394_40425</name>
</gene>
<dbReference type="Pfam" id="PF00106">
    <property type="entry name" value="adh_short"/>
    <property type="match status" value="1"/>
</dbReference>
<dbReference type="InterPro" id="IPR002347">
    <property type="entry name" value="SDR_fam"/>
</dbReference>
<dbReference type="GO" id="GO:0016491">
    <property type="term" value="F:oxidoreductase activity"/>
    <property type="evidence" value="ECO:0007669"/>
    <property type="project" value="UniProtKB-KW"/>
</dbReference>
<accession>A0A9X1NNU7</accession>
<evidence type="ECO:0000313" key="3">
    <source>
        <dbReference type="EMBL" id="MCD5317176.1"/>
    </source>
</evidence>
<reference evidence="3" key="1">
    <citation type="submission" date="2021-11" db="EMBL/GenBank/DDBJ databases">
        <title>Streptomyces corallinus and Kineosporia corallina sp. nov., two new coral-derived marine actinobacteria.</title>
        <authorList>
            <person name="Buangrab K."/>
            <person name="Sutthacheep M."/>
            <person name="Yeemin T."/>
            <person name="Harunari E."/>
            <person name="Igarashi Y."/>
            <person name="Sripreechasak P."/>
            <person name="Kanchanasin P."/>
            <person name="Tanasupawat S."/>
            <person name="Phongsopitanun W."/>
        </authorList>
    </citation>
    <scope>NUCLEOTIDE SEQUENCE</scope>
    <source>
        <strain evidence="3">JCM 31032</strain>
    </source>
</reference>
<dbReference type="Gene3D" id="3.40.50.720">
    <property type="entry name" value="NAD(P)-binding Rossmann-like Domain"/>
    <property type="match status" value="1"/>
</dbReference>
<organism evidence="3 4">
    <name type="scientific">Kineosporia babensis</name>
    <dbReference type="NCBI Taxonomy" id="499548"/>
    <lineage>
        <taxon>Bacteria</taxon>
        <taxon>Bacillati</taxon>
        <taxon>Actinomycetota</taxon>
        <taxon>Actinomycetes</taxon>
        <taxon>Kineosporiales</taxon>
        <taxon>Kineosporiaceae</taxon>
        <taxon>Kineosporia</taxon>
    </lineage>
</organism>
<dbReference type="EMBL" id="JAJOMB010000047">
    <property type="protein sequence ID" value="MCD5317176.1"/>
    <property type="molecule type" value="Genomic_DNA"/>
</dbReference>
<dbReference type="PANTHER" id="PTHR43391">
    <property type="entry name" value="RETINOL DEHYDROGENASE-RELATED"/>
    <property type="match status" value="1"/>
</dbReference>
<dbReference type="CDD" id="cd05233">
    <property type="entry name" value="SDR_c"/>
    <property type="match status" value="1"/>
</dbReference>
<evidence type="ECO:0000256" key="2">
    <source>
        <dbReference type="ARBA" id="ARBA00023002"/>
    </source>
</evidence>
<sequence length="247" mass="26202">MSIEQRDISGQVIVLTGAGSGIGAVTARELLAAGANLVVGDLHAQRLQALVQEHPDRVVAVAGDVGDPATSRQLIDAGTERWSRVDSVIANAGVGFYGGLHDYTEQQIQLMLSTNVLGTIWLARAAIEHYRQHTRAGDITIIGSVAGLGTGGGNESVYAATKAAQIQFGISLDREVRAENIRVTVLAPAGVNTHFAAATGRFGDTPPEQGQFLQPEDVAHAIVTTLRQPRRMRTSMWSMWSLAEANG</sequence>
<comment type="caution">
    <text evidence="3">The sequence shown here is derived from an EMBL/GenBank/DDBJ whole genome shotgun (WGS) entry which is preliminary data.</text>
</comment>
<dbReference type="RefSeq" id="WP_231450028.1">
    <property type="nucleotide sequence ID" value="NZ_JAJOMB010000047.1"/>
</dbReference>
<dbReference type="SUPFAM" id="SSF51735">
    <property type="entry name" value="NAD(P)-binding Rossmann-fold domains"/>
    <property type="match status" value="1"/>
</dbReference>
<dbReference type="AlphaFoldDB" id="A0A9X1NNU7"/>
<dbReference type="PRINTS" id="PR00081">
    <property type="entry name" value="GDHRDH"/>
</dbReference>
<comment type="similarity">
    <text evidence="1">Belongs to the short-chain dehydrogenases/reductases (SDR) family.</text>
</comment>
<proteinExistence type="inferred from homology"/>
<dbReference type="PANTHER" id="PTHR43391:SF82">
    <property type="entry name" value="OXIDOREDUCTASE SADH-RELATED"/>
    <property type="match status" value="1"/>
</dbReference>
<protein>
    <submittedName>
        <fullName evidence="3">SDR family NAD(P)-dependent oxidoreductase</fullName>
    </submittedName>
</protein>
<evidence type="ECO:0000256" key="1">
    <source>
        <dbReference type="ARBA" id="ARBA00006484"/>
    </source>
</evidence>
<keyword evidence="2" id="KW-0560">Oxidoreductase</keyword>